<accession>A0A072P0F5</accession>
<sequence>MYFNYLPLPRCDKEEYKTPIDPTAALDDEDNLSITSRKTIQIYTSQWLWLLHAILLASSLTLFTLSVMVRSSTLQHVQEFSAWSPAAPAVRYQPVKYDVSTSNNQFVGAGPEVDKAWRGISYDMGDQ</sequence>
<protein>
    <submittedName>
        <fullName evidence="3">Uncharacterized protein</fullName>
    </submittedName>
</protein>
<proteinExistence type="inferred from homology"/>
<dbReference type="STRING" id="1182545.A0A072P0F5"/>
<dbReference type="Proteomes" id="UP000027920">
    <property type="component" value="Unassembled WGS sequence"/>
</dbReference>
<dbReference type="HOGENOM" id="CLU_1970572_0_0_1"/>
<evidence type="ECO:0000256" key="2">
    <source>
        <dbReference type="SAM" id="Phobius"/>
    </source>
</evidence>
<keyword evidence="4" id="KW-1185">Reference proteome</keyword>
<dbReference type="InterPro" id="IPR021765">
    <property type="entry name" value="UstYa-like"/>
</dbReference>
<keyword evidence="2" id="KW-0812">Transmembrane</keyword>
<comment type="caution">
    <text evidence="3">The sequence shown here is derived from an EMBL/GenBank/DDBJ whole genome shotgun (WGS) entry which is preliminary data.</text>
</comment>
<dbReference type="OrthoDB" id="3687641at2759"/>
<keyword evidence="2" id="KW-0472">Membrane</keyword>
<reference evidence="3 4" key="1">
    <citation type="submission" date="2013-03" db="EMBL/GenBank/DDBJ databases">
        <title>The Genome Sequence of Exophiala aquamarina CBS 119918.</title>
        <authorList>
            <consortium name="The Broad Institute Genomics Platform"/>
            <person name="Cuomo C."/>
            <person name="de Hoog S."/>
            <person name="Gorbushina A."/>
            <person name="Walker B."/>
            <person name="Young S.K."/>
            <person name="Zeng Q."/>
            <person name="Gargeya S."/>
            <person name="Fitzgerald M."/>
            <person name="Haas B."/>
            <person name="Abouelleil A."/>
            <person name="Allen A.W."/>
            <person name="Alvarado L."/>
            <person name="Arachchi H.M."/>
            <person name="Berlin A.M."/>
            <person name="Chapman S.B."/>
            <person name="Gainer-Dewar J."/>
            <person name="Goldberg J."/>
            <person name="Griggs A."/>
            <person name="Gujja S."/>
            <person name="Hansen M."/>
            <person name="Howarth C."/>
            <person name="Imamovic A."/>
            <person name="Ireland A."/>
            <person name="Larimer J."/>
            <person name="McCowan C."/>
            <person name="Murphy C."/>
            <person name="Pearson M."/>
            <person name="Poon T.W."/>
            <person name="Priest M."/>
            <person name="Roberts A."/>
            <person name="Saif S."/>
            <person name="Shea T."/>
            <person name="Sisk P."/>
            <person name="Sykes S."/>
            <person name="Wortman J."/>
            <person name="Nusbaum C."/>
            <person name="Birren B."/>
        </authorList>
    </citation>
    <scope>NUCLEOTIDE SEQUENCE [LARGE SCALE GENOMIC DNA]</scope>
    <source>
        <strain evidence="3 4">CBS 119918</strain>
    </source>
</reference>
<gene>
    <name evidence="3" type="ORF">A1O9_10594</name>
</gene>
<evidence type="ECO:0000313" key="3">
    <source>
        <dbReference type="EMBL" id="KEF53619.1"/>
    </source>
</evidence>
<dbReference type="EMBL" id="AMGV01000013">
    <property type="protein sequence ID" value="KEF53619.1"/>
    <property type="molecule type" value="Genomic_DNA"/>
</dbReference>
<dbReference type="GO" id="GO:0043386">
    <property type="term" value="P:mycotoxin biosynthetic process"/>
    <property type="evidence" value="ECO:0007669"/>
    <property type="project" value="InterPro"/>
</dbReference>
<dbReference type="Pfam" id="PF11807">
    <property type="entry name" value="UstYa"/>
    <property type="match status" value="1"/>
</dbReference>
<evidence type="ECO:0000256" key="1">
    <source>
        <dbReference type="ARBA" id="ARBA00035112"/>
    </source>
</evidence>
<organism evidence="3 4">
    <name type="scientific">Exophiala aquamarina CBS 119918</name>
    <dbReference type="NCBI Taxonomy" id="1182545"/>
    <lineage>
        <taxon>Eukaryota</taxon>
        <taxon>Fungi</taxon>
        <taxon>Dikarya</taxon>
        <taxon>Ascomycota</taxon>
        <taxon>Pezizomycotina</taxon>
        <taxon>Eurotiomycetes</taxon>
        <taxon>Chaetothyriomycetidae</taxon>
        <taxon>Chaetothyriales</taxon>
        <taxon>Herpotrichiellaceae</taxon>
        <taxon>Exophiala</taxon>
    </lineage>
</organism>
<evidence type="ECO:0000313" key="4">
    <source>
        <dbReference type="Proteomes" id="UP000027920"/>
    </source>
</evidence>
<dbReference type="VEuPathDB" id="FungiDB:A1O9_10594"/>
<comment type="similarity">
    <text evidence="1">Belongs to the ustYa family.</text>
</comment>
<dbReference type="AlphaFoldDB" id="A0A072P0F5"/>
<dbReference type="GeneID" id="25285498"/>
<name>A0A072P0F5_9EURO</name>
<keyword evidence="2" id="KW-1133">Transmembrane helix</keyword>
<feature type="transmembrane region" description="Helical" evidence="2">
    <location>
        <begin position="47"/>
        <end position="69"/>
    </location>
</feature>
<dbReference type="RefSeq" id="XP_013256209.1">
    <property type="nucleotide sequence ID" value="XM_013400755.1"/>
</dbReference>